<dbReference type="Proteomes" id="UP000813215">
    <property type="component" value="Unassembled WGS sequence"/>
</dbReference>
<feature type="transmembrane region" description="Helical" evidence="1">
    <location>
        <begin position="172"/>
        <end position="196"/>
    </location>
</feature>
<comment type="caution">
    <text evidence="2">The sequence shown here is derived from an EMBL/GenBank/DDBJ whole genome shotgun (WGS) entry which is preliminary data.</text>
</comment>
<evidence type="ECO:0000256" key="1">
    <source>
        <dbReference type="SAM" id="Phobius"/>
    </source>
</evidence>
<feature type="transmembrane region" description="Helical" evidence="1">
    <location>
        <begin position="225"/>
        <end position="241"/>
    </location>
</feature>
<name>A0A9E3H6K2_9NOST</name>
<keyword evidence="1" id="KW-1133">Transmembrane helix</keyword>
<feature type="transmembrane region" description="Helical" evidence="1">
    <location>
        <begin position="367"/>
        <end position="389"/>
    </location>
</feature>
<feature type="transmembrane region" description="Helical" evidence="1">
    <location>
        <begin position="133"/>
        <end position="152"/>
    </location>
</feature>
<feature type="transmembrane region" description="Helical" evidence="1">
    <location>
        <begin position="248"/>
        <end position="274"/>
    </location>
</feature>
<protein>
    <submittedName>
        <fullName evidence="2">Uncharacterized protein</fullName>
    </submittedName>
</protein>
<evidence type="ECO:0000313" key="3">
    <source>
        <dbReference type="Proteomes" id="UP000813215"/>
    </source>
</evidence>
<feature type="transmembrane region" description="Helical" evidence="1">
    <location>
        <begin position="99"/>
        <end position="121"/>
    </location>
</feature>
<reference evidence="2" key="2">
    <citation type="journal article" date="2022" name="Microbiol. Resour. Announc.">
        <title>Metagenome Sequencing to Explore Phylogenomics of Terrestrial Cyanobacteria.</title>
        <authorList>
            <person name="Ward R.D."/>
            <person name="Stajich J.E."/>
            <person name="Johansen J.R."/>
            <person name="Huntemann M."/>
            <person name="Clum A."/>
            <person name="Foster B."/>
            <person name="Foster B."/>
            <person name="Roux S."/>
            <person name="Palaniappan K."/>
            <person name="Varghese N."/>
            <person name="Mukherjee S."/>
            <person name="Reddy T.B.K."/>
            <person name="Daum C."/>
            <person name="Copeland A."/>
            <person name="Chen I.A."/>
            <person name="Ivanova N.N."/>
            <person name="Kyrpides N.C."/>
            <person name="Shapiro N."/>
            <person name="Eloe-Fadrosh E.A."/>
            <person name="Pietrasiak N."/>
        </authorList>
    </citation>
    <scope>NUCLEOTIDE SEQUENCE</scope>
    <source>
        <strain evidence="2">HA4357-MV3</strain>
    </source>
</reference>
<proteinExistence type="predicted"/>
<feature type="transmembrane region" description="Helical" evidence="1">
    <location>
        <begin position="19"/>
        <end position="37"/>
    </location>
</feature>
<sequence>MNTGIGVYKKQEGYIKNSLLILLAFATAFFPRILNSIGFPSPINFVHFVIVPIACGIVVTKTKVRNKNQISIAKAVLVSFLILLGTMTASAFLNKAGLINIFLSLMLLSEPFLVLLAIICIPISQENFKKFRVWILRFGCFHIFLAIAQHFLITIGRLRVTEMQPTDNVQGVFYLTGSGHVVAASVSMCFGLYYLISAKTAPIWLRLSVIVAAFFQLLFADAKQVLLVWLLAWFILILIKLQDLRKTIQYLIAAILICYGLWWCIGNVEAFAAFNTWIRPGLYGPDGEATLLKLAPIRIIPTFYKSSLNWLLGLGPGHTVGRLGGWMLKDYSSLLKPLGATIHPASQAVWDAWSETAWLDSSFFAPLWGWAGIWGDFGFLGLGAYLYLASIVWYRICLDDFCKFTMLTVLIYGFIFTQLEEPGYMLSMAMLIGMRWHELQILKYSRFYNAQLGTEANRQLKAEI</sequence>
<keyword evidence="1" id="KW-0472">Membrane</keyword>
<feature type="transmembrane region" description="Helical" evidence="1">
    <location>
        <begin position="72"/>
        <end position="93"/>
    </location>
</feature>
<dbReference type="EMBL" id="JAHHHW010000071">
    <property type="protein sequence ID" value="MBW4431542.1"/>
    <property type="molecule type" value="Genomic_DNA"/>
</dbReference>
<feature type="transmembrane region" description="Helical" evidence="1">
    <location>
        <begin position="401"/>
        <end position="419"/>
    </location>
</feature>
<keyword evidence="1" id="KW-0812">Transmembrane</keyword>
<accession>A0A9E3H6K2</accession>
<evidence type="ECO:0000313" key="2">
    <source>
        <dbReference type="EMBL" id="MBW4431542.1"/>
    </source>
</evidence>
<reference evidence="2" key="1">
    <citation type="submission" date="2021-05" db="EMBL/GenBank/DDBJ databases">
        <authorList>
            <person name="Pietrasiak N."/>
            <person name="Ward R."/>
            <person name="Stajich J.E."/>
            <person name="Kurbessoian T."/>
        </authorList>
    </citation>
    <scope>NUCLEOTIDE SEQUENCE</scope>
    <source>
        <strain evidence="2">HA4357-MV3</strain>
    </source>
</reference>
<organism evidence="2 3">
    <name type="scientific">Pelatocladus maniniholoensis HA4357-MV3</name>
    <dbReference type="NCBI Taxonomy" id="1117104"/>
    <lineage>
        <taxon>Bacteria</taxon>
        <taxon>Bacillati</taxon>
        <taxon>Cyanobacteriota</taxon>
        <taxon>Cyanophyceae</taxon>
        <taxon>Nostocales</taxon>
        <taxon>Nostocaceae</taxon>
        <taxon>Pelatocladus</taxon>
    </lineage>
</organism>
<feature type="transmembrane region" description="Helical" evidence="1">
    <location>
        <begin position="43"/>
        <end position="60"/>
    </location>
</feature>
<gene>
    <name evidence="2" type="ORF">KME28_07385</name>
</gene>
<feature type="transmembrane region" description="Helical" evidence="1">
    <location>
        <begin position="203"/>
        <end position="219"/>
    </location>
</feature>
<dbReference type="AlphaFoldDB" id="A0A9E3H6K2"/>